<feature type="region of interest" description="Disordered" evidence="1">
    <location>
        <begin position="20"/>
        <end position="61"/>
    </location>
</feature>
<protein>
    <submittedName>
        <fullName evidence="2">Uncharacterized protein</fullName>
    </submittedName>
</protein>
<dbReference type="Proteomes" id="UP000244081">
    <property type="component" value="Unassembled WGS sequence"/>
</dbReference>
<dbReference type="EMBL" id="QAYG01000011">
    <property type="protein sequence ID" value="PTW56676.1"/>
    <property type="molecule type" value="Genomic_DNA"/>
</dbReference>
<reference evidence="2 3" key="1">
    <citation type="submission" date="2018-04" db="EMBL/GenBank/DDBJ databases">
        <title>Genomic Encyclopedia of Archaeal and Bacterial Type Strains, Phase II (KMG-II): from individual species to whole genera.</title>
        <authorList>
            <person name="Goeker M."/>
        </authorList>
    </citation>
    <scope>NUCLEOTIDE SEQUENCE [LARGE SCALE GENOMIC DNA]</scope>
    <source>
        <strain evidence="2 3">DSM 23382</strain>
    </source>
</reference>
<evidence type="ECO:0000313" key="3">
    <source>
        <dbReference type="Proteomes" id="UP000244081"/>
    </source>
</evidence>
<evidence type="ECO:0000313" key="2">
    <source>
        <dbReference type="EMBL" id="PTW56676.1"/>
    </source>
</evidence>
<dbReference type="OrthoDB" id="10018349at2"/>
<accession>A0A2T5UYU9</accession>
<dbReference type="RefSeq" id="WP_146177449.1">
    <property type="nucleotide sequence ID" value="NZ_QAYG01000011.1"/>
</dbReference>
<organism evidence="2 3">
    <name type="scientific">Breoghania corrubedonensis</name>
    <dbReference type="NCBI Taxonomy" id="665038"/>
    <lineage>
        <taxon>Bacteria</taxon>
        <taxon>Pseudomonadati</taxon>
        <taxon>Pseudomonadota</taxon>
        <taxon>Alphaproteobacteria</taxon>
        <taxon>Hyphomicrobiales</taxon>
        <taxon>Stappiaceae</taxon>
        <taxon>Breoghania</taxon>
    </lineage>
</organism>
<name>A0A2T5UYU9_9HYPH</name>
<dbReference type="AlphaFoldDB" id="A0A2T5UYU9"/>
<comment type="caution">
    <text evidence="2">The sequence shown here is derived from an EMBL/GenBank/DDBJ whole genome shotgun (WGS) entry which is preliminary data.</text>
</comment>
<sequence>MSSSTGELLKTCRDLLQSHAAARVSPGGSATGFSPLHPEPDQPAGGAAKAENESPYGPDGYSDLVSLMALAEQLLRDPPGGDADRAGGTGGLVSGLREPVKATRISDLDSFLNRAVESLAAIAKGTAPGAPGAPEYGDVAADPASRAVSNDQMEPEARVSFPARPDLNFGDTELLDRLYRLLEKADGEDGADGGLLSMVILNAAMIPGWPNVILSDVPREKAASRLVRQFEDGGNLSDEEVLSYLAGFGLNAGLLKKLQEQMPSRDDTGRKIMMWLACLISIVGAIVETLHREVEDLTDRSPDDPDVGPGAAAAKRLRRDRVYLD</sequence>
<proteinExistence type="predicted"/>
<evidence type="ECO:0000256" key="1">
    <source>
        <dbReference type="SAM" id="MobiDB-lite"/>
    </source>
</evidence>
<keyword evidence="3" id="KW-1185">Reference proteome</keyword>
<gene>
    <name evidence="2" type="ORF">C8N35_111139</name>
</gene>